<gene>
    <name evidence="1" type="ORF">LGH74_13995</name>
</gene>
<accession>A0ABS8AU58</accession>
<proteinExistence type="predicted"/>
<evidence type="ECO:0008006" key="3">
    <source>
        <dbReference type="Google" id="ProtNLM"/>
    </source>
</evidence>
<sequence>MAEYQATATDTKVFQLLSEETVVGMLQYTEWYTFKAAAALADGSSFQITPKGFWGTTIELKDQDKVLLSFKMNWDGSIIIKSRLTADGRAFVVKSKGTFKQSFVLLDKDGQELVVVKPGYKWNKISPEYQISTTDSFEELAAKHLLLLTTVHCINYYMTMAVSTILMAS</sequence>
<organism evidence="1 2">
    <name type="scientific">Hymenobacter lucidus</name>
    <dbReference type="NCBI Taxonomy" id="2880930"/>
    <lineage>
        <taxon>Bacteria</taxon>
        <taxon>Pseudomonadati</taxon>
        <taxon>Bacteroidota</taxon>
        <taxon>Cytophagia</taxon>
        <taxon>Cytophagales</taxon>
        <taxon>Hymenobacteraceae</taxon>
        <taxon>Hymenobacter</taxon>
    </lineage>
</organism>
<keyword evidence="2" id="KW-1185">Reference proteome</keyword>
<comment type="caution">
    <text evidence="1">The sequence shown here is derived from an EMBL/GenBank/DDBJ whole genome shotgun (WGS) entry which is preliminary data.</text>
</comment>
<evidence type="ECO:0000313" key="1">
    <source>
        <dbReference type="EMBL" id="MCB2409098.1"/>
    </source>
</evidence>
<evidence type="ECO:0000313" key="2">
    <source>
        <dbReference type="Proteomes" id="UP001165296"/>
    </source>
</evidence>
<name>A0ABS8AU58_9BACT</name>
<dbReference type="Proteomes" id="UP001165296">
    <property type="component" value="Unassembled WGS sequence"/>
</dbReference>
<dbReference type="EMBL" id="JAJADR010000003">
    <property type="protein sequence ID" value="MCB2409098.1"/>
    <property type="molecule type" value="Genomic_DNA"/>
</dbReference>
<reference evidence="1" key="1">
    <citation type="submission" date="2021-10" db="EMBL/GenBank/DDBJ databases">
        <authorList>
            <person name="Dean J.D."/>
            <person name="Kim M.K."/>
            <person name="Newey C.N."/>
            <person name="Stoker T.S."/>
            <person name="Thompson D.W."/>
            <person name="Grose J.H."/>
        </authorList>
    </citation>
    <scope>NUCLEOTIDE SEQUENCE</scope>
    <source>
        <strain evidence="1">BT178</strain>
    </source>
</reference>
<dbReference type="RefSeq" id="WP_226176608.1">
    <property type="nucleotide sequence ID" value="NZ_JAJADR010000003.1"/>
</dbReference>
<protein>
    <recommendedName>
        <fullName evidence="3">Lipocalin/cytosolic fatty-acid binding domain-containing protein</fullName>
    </recommendedName>
</protein>